<feature type="transmembrane region" description="Helical" evidence="2">
    <location>
        <begin position="70"/>
        <end position="89"/>
    </location>
</feature>
<evidence type="ECO:0000256" key="1">
    <source>
        <dbReference type="SAM" id="MobiDB-lite"/>
    </source>
</evidence>
<evidence type="ECO:0000313" key="4">
    <source>
        <dbReference type="Proteomes" id="UP001211907"/>
    </source>
</evidence>
<evidence type="ECO:0000313" key="3">
    <source>
        <dbReference type="EMBL" id="KAJ3131037.1"/>
    </source>
</evidence>
<name>A0AAD5T608_9FUNG</name>
<keyword evidence="2" id="KW-1133">Transmembrane helix</keyword>
<keyword evidence="2" id="KW-0812">Transmembrane</keyword>
<reference evidence="3" key="1">
    <citation type="submission" date="2020-05" db="EMBL/GenBank/DDBJ databases">
        <title>Phylogenomic resolution of chytrid fungi.</title>
        <authorList>
            <person name="Stajich J.E."/>
            <person name="Amses K."/>
            <person name="Simmons R."/>
            <person name="Seto K."/>
            <person name="Myers J."/>
            <person name="Bonds A."/>
            <person name="Quandt C.A."/>
            <person name="Barry K."/>
            <person name="Liu P."/>
            <person name="Grigoriev I."/>
            <person name="Longcore J.E."/>
            <person name="James T.Y."/>
        </authorList>
    </citation>
    <scope>NUCLEOTIDE SEQUENCE</scope>
    <source>
        <strain evidence="3">JEL0513</strain>
    </source>
</reference>
<keyword evidence="2" id="KW-0472">Membrane</keyword>
<sequence>MADWEVIQEEIVLRKDADNSDKKYRHDIKKKCAEGETKRNNDKVTNDEIGCSDINETSAVNFPDSEELKIFPIMLVIVVLLLIAVILILTKRELIFWSPTTIVGIGAPRPPGPHKIETHLIGQWYWPSTHKRTAEIVKALAKNTNNTSIYRIHFLQPGHHQSVLKTRKQQKEYFSALLDYDAYFPIETLHTKLNIAFTSLHPPGSRLHASDAFAYASDNIEQERGNAWLTRVAILANQDIYFDESLALLETSPDASDLSHYTAYFLSRHEIPENEETSRIGTQCGPKFIGSHDAFVFVPPLPFPLIEKCKFELGSWGIEARLLWEFEQFGMTGRNPCEDIKIWHVHSDGPVNNDDESVDEFIHKRIKMQFPGSSQMPVVGEKRPMPEVNTGGRSSIAFPEGLKPRYK</sequence>
<dbReference type="EMBL" id="JADGJH010000324">
    <property type="protein sequence ID" value="KAJ3131037.1"/>
    <property type="molecule type" value="Genomic_DNA"/>
</dbReference>
<accession>A0AAD5T608</accession>
<protein>
    <submittedName>
        <fullName evidence="3">Uncharacterized protein</fullName>
    </submittedName>
</protein>
<dbReference type="AlphaFoldDB" id="A0AAD5T608"/>
<evidence type="ECO:0000256" key="2">
    <source>
        <dbReference type="SAM" id="Phobius"/>
    </source>
</evidence>
<dbReference type="Proteomes" id="UP001211907">
    <property type="component" value="Unassembled WGS sequence"/>
</dbReference>
<comment type="caution">
    <text evidence="3">The sequence shown here is derived from an EMBL/GenBank/DDBJ whole genome shotgun (WGS) entry which is preliminary data.</text>
</comment>
<proteinExistence type="predicted"/>
<feature type="region of interest" description="Disordered" evidence="1">
    <location>
        <begin position="374"/>
        <end position="407"/>
    </location>
</feature>
<keyword evidence="4" id="KW-1185">Reference proteome</keyword>
<gene>
    <name evidence="3" type="ORF">HK100_006937</name>
</gene>
<dbReference type="PANTHER" id="PTHR40743:SF1">
    <property type="entry name" value="POSSIBLE GLYCOSYLTRANSFERASE"/>
    <property type="match status" value="1"/>
</dbReference>
<organism evidence="3 4">
    <name type="scientific">Physocladia obscura</name>
    <dbReference type="NCBI Taxonomy" id="109957"/>
    <lineage>
        <taxon>Eukaryota</taxon>
        <taxon>Fungi</taxon>
        <taxon>Fungi incertae sedis</taxon>
        <taxon>Chytridiomycota</taxon>
        <taxon>Chytridiomycota incertae sedis</taxon>
        <taxon>Chytridiomycetes</taxon>
        <taxon>Chytridiales</taxon>
        <taxon>Chytriomycetaceae</taxon>
        <taxon>Physocladia</taxon>
    </lineage>
</organism>
<dbReference type="PANTHER" id="PTHR40743">
    <property type="entry name" value="NUCLEOTIDE-DIPHOSPHO-SUGAR TRANSFERASE CONTAINING PROTEIN"/>
    <property type="match status" value="1"/>
</dbReference>